<evidence type="ECO:0008006" key="3">
    <source>
        <dbReference type="Google" id="ProtNLM"/>
    </source>
</evidence>
<proteinExistence type="predicted"/>
<sequence length="216" mass="24464">MNESKKTRGEQAIEQIMETLPPESERYQVLATARAFKSSWVALGEQLLRVKRSGLFQEWGYDNFEAYCAQEIRIKKPTAQKLTLAYDFLERVEPQLVPRQGEISPVPDYRSIELLRQAREEKGFSEEDYAGLRRAVLEENRSHPTVQKRFNEVAAAQEGGPSPSEQLRGALLTARRLAGQLERLSPLPEDAPADLARLILWLEGQLETLEAAEQAG</sequence>
<dbReference type="AlphaFoldDB" id="A0A550JAQ7"/>
<comment type="caution">
    <text evidence="1">The sequence shown here is derived from an EMBL/GenBank/DDBJ whole genome shotgun (WGS) entry which is preliminary data.</text>
</comment>
<keyword evidence="2" id="KW-1185">Reference proteome</keyword>
<dbReference type="RefSeq" id="WP_092058607.1">
    <property type="nucleotide sequence ID" value="NZ_FOJJ01000040.1"/>
</dbReference>
<evidence type="ECO:0000313" key="2">
    <source>
        <dbReference type="Proteomes" id="UP000317155"/>
    </source>
</evidence>
<accession>A0A550JAQ7</accession>
<dbReference type="Proteomes" id="UP000317155">
    <property type="component" value="Unassembled WGS sequence"/>
</dbReference>
<reference evidence="1 2" key="1">
    <citation type="submission" date="2019-07" db="EMBL/GenBank/DDBJ databases">
        <title>Insights of Desulfuromonas acetexigens electromicrobiology.</title>
        <authorList>
            <person name="Katuri K."/>
            <person name="Sapireddy V."/>
            <person name="Shaw D.R."/>
            <person name="Saikaly P."/>
        </authorList>
    </citation>
    <scope>NUCLEOTIDE SEQUENCE [LARGE SCALE GENOMIC DNA]</scope>
    <source>
        <strain evidence="1 2">2873</strain>
    </source>
</reference>
<evidence type="ECO:0000313" key="1">
    <source>
        <dbReference type="EMBL" id="TRO80339.1"/>
    </source>
</evidence>
<dbReference type="OrthoDB" id="5499698at2"/>
<organism evidence="1 2">
    <name type="scientific">Trichloromonas acetexigens</name>
    <dbReference type="NCBI Taxonomy" id="38815"/>
    <lineage>
        <taxon>Bacteria</taxon>
        <taxon>Pseudomonadati</taxon>
        <taxon>Thermodesulfobacteriota</taxon>
        <taxon>Desulfuromonadia</taxon>
        <taxon>Desulfuromonadales</taxon>
        <taxon>Trichloromonadaceae</taxon>
        <taxon>Trichloromonas</taxon>
    </lineage>
</organism>
<dbReference type="EMBL" id="VJVV01000008">
    <property type="protein sequence ID" value="TRO80339.1"/>
    <property type="molecule type" value="Genomic_DNA"/>
</dbReference>
<protein>
    <recommendedName>
        <fullName evidence="3">DUF3102 domain-containing protein</fullName>
    </recommendedName>
</protein>
<gene>
    <name evidence="1" type="ORF">FL622_11980</name>
</gene>
<name>A0A550JAQ7_9BACT</name>